<sequence length="68" mass="8054">MHCVMNKNKTTYAEIWRAWIKYCHEPKTIFDFKDRAKALLLLGILAFIIYLLVQVIFTCYNIKINLGT</sequence>
<protein>
    <submittedName>
        <fullName evidence="2">Uncharacterized protein</fullName>
    </submittedName>
</protein>
<keyword evidence="1" id="KW-0812">Transmembrane</keyword>
<evidence type="ECO:0000313" key="2">
    <source>
        <dbReference type="EMBL" id="MPM04453.1"/>
    </source>
</evidence>
<dbReference type="AlphaFoldDB" id="A0A644WQ77"/>
<proteinExistence type="predicted"/>
<evidence type="ECO:0000256" key="1">
    <source>
        <dbReference type="SAM" id="Phobius"/>
    </source>
</evidence>
<name>A0A644WQ77_9ZZZZ</name>
<comment type="caution">
    <text evidence="2">The sequence shown here is derived from an EMBL/GenBank/DDBJ whole genome shotgun (WGS) entry which is preliminary data.</text>
</comment>
<reference evidence="2" key="1">
    <citation type="submission" date="2019-08" db="EMBL/GenBank/DDBJ databases">
        <authorList>
            <person name="Kucharzyk K."/>
            <person name="Murdoch R.W."/>
            <person name="Higgins S."/>
            <person name="Loffler F."/>
        </authorList>
    </citation>
    <scope>NUCLEOTIDE SEQUENCE</scope>
</reference>
<accession>A0A644WQ77</accession>
<feature type="transmembrane region" description="Helical" evidence="1">
    <location>
        <begin position="38"/>
        <end position="57"/>
    </location>
</feature>
<gene>
    <name evidence="2" type="ORF">SDC9_50730</name>
</gene>
<keyword evidence="1" id="KW-1133">Transmembrane helix</keyword>
<dbReference type="EMBL" id="VSSQ01001040">
    <property type="protein sequence ID" value="MPM04453.1"/>
    <property type="molecule type" value="Genomic_DNA"/>
</dbReference>
<organism evidence="2">
    <name type="scientific">bioreactor metagenome</name>
    <dbReference type="NCBI Taxonomy" id="1076179"/>
    <lineage>
        <taxon>unclassified sequences</taxon>
        <taxon>metagenomes</taxon>
        <taxon>ecological metagenomes</taxon>
    </lineage>
</organism>
<keyword evidence="1" id="KW-0472">Membrane</keyword>